<dbReference type="EMBL" id="JAAXPE010000004">
    <property type="protein sequence ID" value="NKY85162.1"/>
    <property type="molecule type" value="Genomic_DNA"/>
</dbReference>
<comment type="caution">
    <text evidence="1">The sequence shown here is derived from an EMBL/GenBank/DDBJ whole genome shotgun (WGS) entry which is preliminary data.</text>
</comment>
<dbReference type="Gene3D" id="3.40.190.10">
    <property type="entry name" value="Periplasmic binding protein-like II"/>
    <property type="match status" value="2"/>
</dbReference>
<dbReference type="PROSITE" id="PS51257">
    <property type="entry name" value="PROKAR_LIPOPROTEIN"/>
    <property type="match status" value="1"/>
</dbReference>
<organism evidence="1 2">
    <name type="scientific">Nocardia veterana</name>
    <dbReference type="NCBI Taxonomy" id="132249"/>
    <lineage>
        <taxon>Bacteria</taxon>
        <taxon>Bacillati</taxon>
        <taxon>Actinomycetota</taxon>
        <taxon>Actinomycetes</taxon>
        <taxon>Mycobacteriales</taxon>
        <taxon>Nocardiaceae</taxon>
        <taxon>Nocardia</taxon>
    </lineage>
</organism>
<dbReference type="SUPFAM" id="SSF53850">
    <property type="entry name" value="Periplasmic binding protein-like II"/>
    <property type="match status" value="1"/>
</dbReference>
<name>A0A7X6RGH6_9NOCA</name>
<reference evidence="1 2" key="1">
    <citation type="submission" date="2020-04" db="EMBL/GenBank/DDBJ databases">
        <title>MicrobeNet Type strains.</title>
        <authorList>
            <person name="Nicholson A.C."/>
        </authorList>
    </citation>
    <scope>NUCLEOTIDE SEQUENCE [LARGE SCALE GENOMIC DNA]</scope>
    <source>
        <strain evidence="1 2">DSM 44445</strain>
    </source>
</reference>
<dbReference type="RefSeq" id="WP_040719746.1">
    <property type="nucleotide sequence ID" value="NZ_CAWPHS010000034.1"/>
</dbReference>
<dbReference type="AlphaFoldDB" id="A0A7X6RGH6"/>
<proteinExistence type="predicted"/>
<protein>
    <submittedName>
        <fullName evidence="1">ABC transporter substrate-binding protein</fullName>
    </submittedName>
</protein>
<sequence>MATRRTALRAAALAPVLGGCAPGVLFGRSASIRIAVPWSGSELSAFRRVLADAGLGETVAVLPLGDDIDTALLARGRSAPELVMLPEVGRIRELAGGALRELPRTLWEDAAGPRYPDRWRPLLWKDGVPYGIPFKAAVKSLVWYDRYAFGGSAPRDDPREWTVEQWPQRVGAATTRSPLALGAADGWVLADLFGNILYGEAPADYRELTRAGAPREWDRAGVRAALRRLAALWSPRGTFPGGVAAALTRQFPDAVREVFEHRSAAMVVAPDFAEPIVRSCLRRAGRPADAVGVMPFPATRRGGARPAIGGADVIVATSAGAHDPVPVISALTAPAAVSGWIGDYGGFLAPSPRTVPDHAPMLDPVAAELHSWSAFDFADLIGAAGRRDGLWRVLTDLLVTVGDGNGDRIDAAVDRAVHALNEFERRTR</sequence>
<keyword evidence="2" id="KW-1185">Reference proteome</keyword>
<evidence type="ECO:0000313" key="1">
    <source>
        <dbReference type="EMBL" id="NKY85162.1"/>
    </source>
</evidence>
<dbReference type="Proteomes" id="UP000523447">
    <property type="component" value="Unassembled WGS sequence"/>
</dbReference>
<gene>
    <name evidence="1" type="ORF">HGA07_05940</name>
</gene>
<accession>A0A7X6RGH6</accession>
<evidence type="ECO:0000313" key="2">
    <source>
        <dbReference type="Proteomes" id="UP000523447"/>
    </source>
</evidence>